<name>A0A1X2IJX5_9FUNG</name>
<evidence type="ECO:0000256" key="2">
    <source>
        <dbReference type="ARBA" id="ARBA00007801"/>
    </source>
</evidence>
<proteinExistence type="inferred from homology"/>
<evidence type="ECO:0000259" key="6">
    <source>
        <dbReference type="Pfam" id="PF01494"/>
    </source>
</evidence>
<accession>A0A1X2IJX5</accession>
<dbReference type="EMBL" id="MCGE01000009">
    <property type="protein sequence ID" value="ORZ17871.1"/>
    <property type="molecule type" value="Genomic_DNA"/>
</dbReference>
<evidence type="ECO:0000313" key="8">
    <source>
        <dbReference type="Proteomes" id="UP000193560"/>
    </source>
</evidence>
<keyword evidence="3" id="KW-0285">Flavoprotein</keyword>
<dbReference type="PANTHER" id="PTHR43004">
    <property type="entry name" value="TRK SYSTEM POTASSIUM UPTAKE PROTEIN"/>
    <property type="match status" value="1"/>
</dbReference>
<dbReference type="InterPro" id="IPR038220">
    <property type="entry name" value="PHOX_C_sf"/>
</dbReference>
<dbReference type="PANTHER" id="PTHR43004:SF19">
    <property type="entry name" value="BINDING MONOOXYGENASE, PUTATIVE (JCVI)-RELATED"/>
    <property type="match status" value="1"/>
</dbReference>
<dbReference type="Proteomes" id="UP000193560">
    <property type="component" value="Unassembled WGS sequence"/>
</dbReference>
<dbReference type="STRING" id="90262.A0A1X2IJX5"/>
<dbReference type="PRINTS" id="PR00420">
    <property type="entry name" value="RNGMNOXGNASE"/>
</dbReference>
<dbReference type="InterPro" id="IPR050641">
    <property type="entry name" value="RIFMO-like"/>
</dbReference>
<dbReference type="Gene3D" id="3.50.50.60">
    <property type="entry name" value="FAD/NAD(P)-binding domain"/>
    <property type="match status" value="1"/>
</dbReference>
<comment type="caution">
    <text evidence="7">The sequence shown here is derived from an EMBL/GenBank/DDBJ whole genome shotgun (WGS) entry which is preliminary data.</text>
</comment>
<evidence type="ECO:0000256" key="3">
    <source>
        <dbReference type="ARBA" id="ARBA00022630"/>
    </source>
</evidence>
<sequence>MLSPNNNTQIPSPSKKIDALIVGAGPVGLLAACLLSQADMTVRILDAEFEPNHWGRGDNMHGRTMELLERAGLEEELLQSGARVDNFNIYNNTKMFHSMPFVPDYIDSKYKYLLCVGQHITESSLQNHLANHDVQVERPWTVTSIQDNLLGENKTTHPLIANISDLHDHTTDQIEVKYVLGCDGAHSDIRRQLGIVYDGDSAEISGGVIDALIRTNFPGKKDFCLLQGPSSKTLSFFPRENGLVRLLVHFSENESNDLGSKDRHDRTNIQMEDIQREAKRALMPYRLEILGALYWSTYLVGQRQATTMDGMNERVFLLGDAAHCQSPALGQGINTGFGDAFNLIWKLSLVERGVLDRNVLKTYTLERHAVAKRVLDIDKVAAKEAASHQSEKYAQVVQGNSLFTSGFGIDYIPQGESINPLLWQGQKTVADHSTSVMAGARAPNAKVIKASTGKKARLFDQINWLTFSILVLAHDLTVPGILLQVEKVHAWFKDSATVKLGSKTGFTIATTTTNVDVLDLTASTVTKDDIVIDKLNRAQCHRDYGCDSKQAPGTTLVIIRPDGYIGAICHGDSMVTQAQEYIDQVCI</sequence>
<dbReference type="Gene3D" id="3.40.30.20">
    <property type="match status" value="1"/>
</dbReference>
<dbReference type="SUPFAM" id="SSF51905">
    <property type="entry name" value="FAD/NAD(P)-binding domain"/>
    <property type="match status" value="1"/>
</dbReference>
<evidence type="ECO:0000256" key="1">
    <source>
        <dbReference type="ARBA" id="ARBA00001974"/>
    </source>
</evidence>
<dbReference type="SUPFAM" id="SSF54373">
    <property type="entry name" value="FAD-linked reductases, C-terminal domain"/>
    <property type="match status" value="1"/>
</dbReference>
<reference evidence="7 8" key="1">
    <citation type="submission" date="2016-07" db="EMBL/GenBank/DDBJ databases">
        <title>Pervasive Adenine N6-methylation of Active Genes in Fungi.</title>
        <authorList>
            <consortium name="DOE Joint Genome Institute"/>
            <person name="Mondo S.J."/>
            <person name="Dannebaum R.O."/>
            <person name="Kuo R.C."/>
            <person name="Labutti K."/>
            <person name="Haridas S."/>
            <person name="Kuo A."/>
            <person name="Salamov A."/>
            <person name="Ahrendt S.R."/>
            <person name="Lipzen A."/>
            <person name="Sullivan W."/>
            <person name="Andreopoulos W.B."/>
            <person name="Clum A."/>
            <person name="Lindquist E."/>
            <person name="Daum C."/>
            <person name="Ramamoorthy G.K."/>
            <person name="Gryganskyi A."/>
            <person name="Culley D."/>
            <person name="Magnuson J.K."/>
            <person name="James T.Y."/>
            <person name="O'Malley M.A."/>
            <person name="Stajich J.E."/>
            <person name="Spatafora J.W."/>
            <person name="Visel A."/>
            <person name="Grigoriev I.V."/>
        </authorList>
    </citation>
    <scope>NUCLEOTIDE SEQUENCE [LARGE SCALE GENOMIC DNA]</scope>
    <source>
        <strain evidence="7 8">NRRL 1336</strain>
    </source>
</reference>
<dbReference type="Pfam" id="PF01494">
    <property type="entry name" value="FAD_binding_3"/>
    <property type="match status" value="1"/>
</dbReference>
<dbReference type="Gene3D" id="3.30.9.10">
    <property type="entry name" value="D-Amino Acid Oxidase, subunit A, domain 2"/>
    <property type="match status" value="1"/>
</dbReference>
<evidence type="ECO:0000313" key="7">
    <source>
        <dbReference type="EMBL" id="ORZ17871.1"/>
    </source>
</evidence>
<dbReference type="AlphaFoldDB" id="A0A1X2IJX5"/>
<evidence type="ECO:0000256" key="5">
    <source>
        <dbReference type="ARBA" id="ARBA00023002"/>
    </source>
</evidence>
<dbReference type="OrthoDB" id="1716816at2759"/>
<dbReference type="InterPro" id="IPR002938">
    <property type="entry name" value="FAD-bd"/>
</dbReference>
<dbReference type="GO" id="GO:0016709">
    <property type="term" value="F:oxidoreductase activity, acting on paired donors, with incorporation or reduction of molecular oxygen, NAD(P)H as one donor, and incorporation of one atom of oxygen"/>
    <property type="evidence" value="ECO:0007669"/>
    <property type="project" value="UniProtKB-ARBA"/>
</dbReference>
<keyword evidence="4" id="KW-0274">FAD</keyword>
<dbReference type="InterPro" id="IPR036188">
    <property type="entry name" value="FAD/NAD-bd_sf"/>
</dbReference>
<comment type="cofactor">
    <cofactor evidence="1">
        <name>FAD</name>
        <dbReference type="ChEBI" id="CHEBI:57692"/>
    </cofactor>
</comment>
<dbReference type="SUPFAM" id="SSF52833">
    <property type="entry name" value="Thioredoxin-like"/>
    <property type="match status" value="1"/>
</dbReference>
<keyword evidence="5" id="KW-0560">Oxidoreductase</keyword>
<dbReference type="GO" id="GO:0071949">
    <property type="term" value="F:FAD binding"/>
    <property type="evidence" value="ECO:0007669"/>
    <property type="project" value="InterPro"/>
</dbReference>
<protein>
    <submittedName>
        <fullName evidence="7">FAD binding domain-domain-containing protein</fullName>
    </submittedName>
</protein>
<feature type="domain" description="FAD-binding" evidence="6">
    <location>
        <begin position="17"/>
        <end position="376"/>
    </location>
</feature>
<dbReference type="InterPro" id="IPR036249">
    <property type="entry name" value="Thioredoxin-like_sf"/>
</dbReference>
<organism evidence="7 8">
    <name type="scientific">Absidia repens</name>
    <dbReference type="NCBI Taxonomy" id="90262"/>
    <lineage>
        <taxon>Eukaryota</taxon>
        <taxon>Fungi</taxon>
        <taxon>Fungi incertae sedis</taxon>
        <taxon>Mucoromycota</taxon>
        <taxon>Mucoromycotina</taxon>
        <taxon>Mucoromycetes</taxon>
        <taxon>Mucorales</taxon>
        <taxon>Cunninghamellaceae</taxon>
        <taxon>Absidia</taxon>
    </lineage>
</organism>
<keyword evidence="8" id="KW-1185">Reference proteome</keyword>
<gene>
    <name evidence="7" type="ORF">BCR42DRAFT_350308</name>
</gene>
<evidence type="ECO:0000256" key="4">
    <source>
        <dbReference type="ARBA" id="ARBA00022827"/>
    </source>
</evidence>
<comment type="similarity">
    <text evidence="2">Belongs to the PheA/TfdB FAD monooxygenase family.</text>
</comment>